<comment type="caution">
    <text evidence="1">The sequence shown here is derived from an EMBL/GenBank/DDBJ whole genome shotgun (WGS) entry which is preliminary data.</text>
</comment>
<evidence type="ECO:0000313" key="1">
    <source>
        <dbReference type="EMBL" id="MCS0628163.1"/>
    </source>
</evidence>
<name>A0ABT2BSQ7_9BURK</name>
<keyword evidence="2" id="KW-1185">Reference proteome</keyword>
<evidence type="ECO:0000313" key="2">
    <source>
        <dbReference type="Proteomes" id="UP001165263"/>
    </source>
</evidence>
<organism evidence="1 2">
    <name type="scientific">Telluria mixta</name>
    <dbReference type="NCBI Taxonomy" id="34071"/>
    <lineage>
        <taxon>Bacteria</taxon>
        <taxon>Pseudomonadati</taxon>
        <taxon>Pseudomonadota</taxon>
        <taxon>Betaproteobacteria</taxon>
        <taxon>Burkholderiales</taxon>
        <taxon>Oxalobacteraceae</taxon>
        <taxon>Telluria group</taxon>
        <taxon>Telluria</taxon>
    </lineage>
</organism>
<dbReference type="EMBL" id="JANUHC010000001">
    <property type="protein sequence ID" value="MCS0628163.1"/>
    <property type="molecule type" value="Genomic_DNA"/>
</dbReference>
<proteinExistence type="predicted"/>
<gene>
    <name evidence="1" type="ORF">NX786_02240</name>
</gene>
<sequence length="48" mass="5292">MVVIFERARAQVRMGCEVAVAELDAGMGITLLYREFEAALVPPVLARE</sequence>
<reference evidence="1" key="1">
    <citation type="submission" date="2022-08" db="EMBL/GenBank/DDBJ databases">
        <title>Reclassification of Massilia species as members of the genera Telluria, Duganella, Pseudoduganella, Mokoshia gen. nov. and Zemynaea gen. nov. using orthogonal and non-orthogonal genome-based approaches.</title>
        <authorList>
            <person name="Bowman J.P."/>
        </authorList>
    </citation>
    <scope>NUCLEOTIDE SEQUENCE</scope>
    <source>
        <strain evidence="1">LMG 11547</strain>
    </source>
</reference>
<protein>
    <submittedName>
        <fullName evidence="1">Uncharacterized protein</fullName>
    </submittedName>
</protein>
<accession>A0ABT2BSQ7</accession>
<dbReference type="RefSeq" id="WP_259447414.1">
    <property type="nucleotide sequence ID" value="NZ_CP119520.1"/>
</dbReference>
<dbReference type="Proteomes" id="UP001165263">
    <property type="component" value="Unassembled WGS sequence"/>
</dbReference>